<evidence type="ECO:0000256" key="1">
    <source>
        <dbReference type="SAM" id="MobiDB-lite"/>
    </source>
</evidence>
<dbReference type="InterPro" id="IPR036390">
    <property type="entry name" value="WH_DNA-bd_sf"/>
</dbReference>
<dbReference type="SUPFAM" id="SSF46785">
    <property type="entry name" value="Winged helix' DNA-binding domain"/>
    <property type="match status" value="1"/>
</dbReference>
<evidence type="ECO:0000313" key="4">
    <source>
        <dbReference type="EMBL" id="MDA2807555.1"/>
    </source>
</evidence>
<dbReference type="Gene3D" id="6.10.140.190">
    <property type="match status" value="1"/>
</dbReference>
<accession>A0ABT4TS87</accession>
<dbReference type="EMBL" id="JAQFWP010000057">
    <property type="protein sequence ID" value="MDA2807555.1"/>
    <property type="molecule type" value="Genomic_DNA"/>
</dbReference>
<dbReference type="Pfam" id="PF03551">
    <property type="entry name" value="PadR"/>
    <property type="match status" value="1"/>
</dbReference>
<proteinExistence type="predicted"/>
<dbReference type="Pfam" id="PF10400">
    <property type="entry name" value="Vir_act_alpha_C"/>
    <property type="match status" value="1"/>
</dbReference>
<dbReference type="InterPro" id="IPR005149">
    <property type="entry name" value="Tscrpt_reg_PadR_N"/>
</dbReference>
<organism evidence="4 5">
    <name type="scientific">Nocardiopsis suaedae</name>
    <dbReference type="NCBI Taxonomy" id="3018444"/>
    <lineage>
        <taxon>Bacteria</taxon>
        <taxon>Bacillati</taxon>
        <taxon>Actinomycetota</taxon>
        <taxon>Actinomycetes</taxon>
        <taxon>Streptosporangiales</taxon>
        <taxon>Nocardiopsidaceae</taxon>
        <taxon>Nocardiopsis</taxon>
    </lineage>
</organism>
<feature type="compositionally biased region" description="Low complexity" evidence="1">
    <location>
        <begin position="181"/>
        <end position="200"/>
    </location>
</feature>
<feature type="compositionally biased region" description="Basic and acidic residues" evidence="1">
    <location>
        <begin position="201"/>
        <end position="214"/>
    </location>
</feature>
<dbReference type="Proteomes" id="UP001165685">
    <property type="component" value="Unassembled WGS sequence"/>
</dbReference>
<dbReference type="PANTHER" id="PTHR43252:SF4">
    <property type="entry name" value="TRANSCRIPTIONAL REGULATORY PROTEIN"/>
    <property type="match status" value="1"/>
</dbReference>
<gene>
    <name evidence="4" type="ORF">O4U47_23805</name>
</gene>
<dbReference type="RefSeq" id="WP_270680182.1">
    <property type="nucleotide sequence ID" value="NZ_JAQFWP010000057.1"/>
</dbReference>
<dbReference type="InterPro" id="IPR018309">
    <property type="entry name" value="Tscrpt_reg_PadR_C"/>
</dbReference>
<evidence type="ECO:0000259" key="3">
    <source>
        <dbReference type="Pfam" id="PF10400"/>
    </source>
</evidence>
<sequence>MNGRRTAKDAPHGLNNTAASLLGFLHERPMTGWDLVAAAEDLMGDFWSITRSQVYRELSSMAGAGLVEELERGKRDRRPYAITDAGRKAFADWSAAVPAEEAVRFPLLLMLTLGRHIPREHLAAAVEHHRELHTSRLARYEDQFGDMTDPYAVATLSFGIQYERAVLAWFDGLPEEITGVPPKSSPKAADATKAARAPGAPREDPGDGQDRLDP</sequence>
<protein>
    <submittedName>
        <fullName evidence="4">PadR family transcriptional regulator</fullName>
    </submittedName>
</protein>
<evidence type="ECO:0000313" key="5">
    <source>
        <dbReference type="Proteomes" id="UP001165685"/>
    </source>
</evidence>
<name>A0ABT4TS87_9ACTN</name>
<keyword evidence="5" id="KW-1185">Reference proteome</keyword>
<dbReference type="PANTHER" id="PTHR43252">
    <property type="entry name" value="TRANSCRIPTIONAL REGULATOR YQJI"/>
    <property type="match status" value="1"/>
</dbReference>
<dbReference type="Gene3D" id="1.10.10.10">
    <property type="entry name" value="Winged helix-like DNA-binding domain superfamily/Winged helix DNA-binding domain"/>
    <property type="match status" value="1"/>
</dbReference>
<reference evidence="4" key="1">
    <citation type="submission" date="2023-01" db="EMBL/GenBank/DDBJ databases">
        <title>Draft genome sequence of Nocardiopsis sp. LSu2-4 isolated from halophytes.</title>
        <authorList>
            <person name="Duangmal K."/>
            <person name="Chantavorakit T."/>
        </authorList>
    </citation>
    <scope>NUCLEOTIDE SEQUENCE</scope>
    <source>
        <strain evidence="4">LSu2-4</strain>
    </source>
</reference>
<comment type="caution">
    <text evidence="4">The sequence shown here is derived from an EMBL/GenBank/DDBJ whole genome shotgun (WGS) entry which is preliminary data.</text>
</comment>
<feature type="domain" description="Transcription regulator PadR C-terminal" evidence="3">
    <location>
        <begin position="104"/>
        <end position="171"/>
    </location>
</feature>
<feature type="domain" description="Transcription regulator PadR N-terminal" evidence="2">
    <location>
        <begin position="21"/>
        <end position="91"/>
    </location>
</feature>
<feature type="region of interest" description="Disordered" evidence="1">
    <location>
        <begin position="178"/>
        <end position="214"/>
    </location>
</feature>
<evidence type="ECO:0000259" key="2">
    <source>
        <dbReference type="Pfam" id="PF03551"/>
    </source>
</evidence>
<dbReference type="InterPro" id="IPR036388">
    <property type="entry name" value="WH-like_DNA-bd_sf"/>
</dbReference>